<dbReference type="GO" id="GO:0046655">
    <property type="term" value="P:folic acid metabolic process"/>
    <property type="evidence" value="ECO:0007669"/>
    <property type="project" value="TreeGrafter"/>
</dbReference>
<dbReference type="CDD" id="cd00209">
    <property type="entry name" value="DHFR"/>
    <property type="match status" value="1"/>
</dbReference>
<protein>
    <recommendedName>
        <fullName evidence="3 8">Dihydrofolate reductase</fullName>
        <ecNumber evidence="3 8">1.5.1.3</ecNumber>
    </recommendedName>
</protein>
<evidence type="ECO:0000256" key="7">
    <source>
        <dbReference type="ARBA" id="ARBA00025067"/>
    </source>
</evidence>
<dbReference type="InterPro" id="IPR001796">
    <property type="entry name" value="DHFR_dom"/>
</dbReference>
<dbReference type="GO" id="GO:0070401">
    <property type="term" value="F:NADP+ binding"/>
    <property type="evidence" value="ECO:0007669"/>
    <property type="project" value="UniProtKB-ARBA"/>
</dbReference>
<accession>A0A225ME62</accession>
<dbReference type="Pfam" id="PF00186">
    <property type="entry name" value="DHFR_1"/>
    <property type="match status" value="1"/>
</dbReference>
<gene>
    <name evidence="10" type="ORF">CEY11_15330</name>
</gene>
<evidence type="ECO:0000256" key="5">
    <source>
        <dbReference type="ARBA" id="ARBA00022857"/>
    </source>
</evidence>
<comment type="pathway">
    <text evidence="1 8">Cofactor biosynthesis; tetrahydrofolate biosynthesis; 5,6,7,8-tetrahydrofolate from 7,8-dihydrofolate: step 1/1.</text>
</comment>
<dbReference type="UniPathway" id="UPA00077">
    <property type="reaction ID" value="UER00158"/>
</dbReference>
<evidence type="ECO:0000259" key="9">
    <source>
        <dbReference type="PROSITE" id="PS51330"/>
    </source>
</evidence>
<reference evidence="11" key="1">
    <citation type="submission" date="2017-06" db="EMBL/GenBank/DDBJ databases">
        <title>Herbaspirillum phytohormonus sp. nov., isolated from the root nodule of Robinia pseudoacacia in lead-zinc mine.</title>
        <authorList>
            <person name="Fan M."/>
            <person name="Lin Y."/>
        </authorList>
    </citation>
    <scope>NUCLEOTIDE SEQUENCE [LARGE SCALE GENOMIC DNA]</scope>
    <source>
        <strain evidence="11">SC-089</strain>
    </source>
</reference>
<evidence type="ECO:0000313" key="10">
    <source>
        <dbReference type="EMBL" id="OWT58350.1"/>
    </source>
</evidence>
<dbReference type="AlphaFoldDB" id="A0A225ME62"/>
<dbReference type="GO" id="GO:0046452">
    <property type="term" value="P:dihydrofolate metabolic process"/>
    <property type="evidence" value="ECO:0007669"/>
    <property type="project" value="TreeGrafter"/>
</dbReference>
<dbReference type="FunFam" id="3.40.430.10:FF:000001">
    <property type="entry name" value="Dihydrofolate reductase"/>
    <property type="match status" value="1"/>
</dbReference>
<dbReference type="Proteomes" id="UP000214603">
    <property type="component" value="Unassembled WGS sequence"/>
</dbReference>
<keyword evidence="5 8" id="KW-0521">NADP</keyword>
<evidence type="ECO:0000313" key="11">
    <source>
        <dbReference type="Proteomes" id="UP000214603"/>
    </source>
</evidence>
<dbReference type="RefSeq" id="WP_088604261.1">
    <property type="nucleotide sequence ID" value="NZ_NJIH01000008.1"/>
</dbReference>
<dbReference type="EC" id="1.5.1.3" evidence="3 8"/>
<feature type="domain" description="DHFR" evidence="9">
    <location>
        <begin position="5"/>
        <end position="161"/>
    </location>
</feature>
<dbReference type="GO" id="GO:0006730">
    <property type="term" value="P:one-carbon metabolic process"/>
    <property type="evidence" value="ECO:0007669"/>
    <property type="project" value="UniProtKB-KW"/>
</dbReference>
<dbReference type="GO" id="GO:0046654">
    <property type="term" value="P:tetrahydrofolate biosynthetic process"/>
    <property type="evidence" value="ECO:0007669"/>
    <property type="project" value="UniProtKB-UniPathway"/>
</dbReference>
<evidence type="ECO:0000256" key="1">
    <source>
        <dbReference type="ARBA" id="ARBA00004903"/>
    </source>
</evidence>
<dbReference type="GO" id="GO:0005829">
    <property type="term" value="C:cytosol"/>
    <property type="evidence" value="ECO:0007669"/>
    <property type="project" value="TreeGrafter"/>
</dbReference>
<evidence type="ECO:0000256" key="6">
    <source>
        <dbReference type="ARBA" id="ARBA00023002"/>
    </source>
</evidence>
<keyword evidence="11" id="KW-1185">Reference proteome</keyword>
<dbReference type="PANTHER" id="PTHR48069">
    <property type="entry name" value="DIHYDROFOLATE REDUCTASE"/>
    <property type="match status" value="1"/>
</dbReference>
<dbReference type="Gene3D" id="3.40.430.10">
    <property type="entry name" value="Dihydrofolate Reductase, subunit A"/>
    <property type="match status" value="1"/>
</dbReference>
<comment type="catalytic activity">
    <reaction evidence="8">
        <text>(6S)-5,6,7,8-tetrahydrofolate + NADP(+) = 7,8-dihydrofolate + NADPH + H(+)</text>
        <dbReference type="Rhea" id="RHEA:15009"/>
        <dbReference type="ChEBI" id="CHEBI:15378"/>
        <dbReference type="ChEBI" id="CHEBI:57451"/>
        <dbReference type="ChEBI" id="CHEBI:57453"/>
        <dbReference type="ChEBI" id="CHEBI:57783"/>
        <dbReference type="ChEBI" id="CHEBI:58349"/>
        <dbReference type="EC" id="1.5.1.3"/>
    </reaction>
</comment>
<dbReference type="EMBL" id="NJIH01000008">
    <property type="protein sequence ID" value="OWT58350.1"/>
    <property type="molecule type" value="Genomic_DNA"/>
</dbReference>
<keyword evidence="4 8" id="KW-0554">One-carbon metabolism</keyword>
<dbReference type="OrthoDB" id="9804315at2"/>
<dbReference type="PROSITE" id="PS51330">
    <property type="entry name" value="DHFR_2"/>
    <property type="match status" value="1"/>
</dbReference>
<evidence type="ECO:0000256" key="2">
    <source>
        <dbReference type="ARBA" id="ARBA00009539"/>
    </source>
</evidence>
<keyword evidence="6 8" id="KW-0560">Oxidoreductase</keyword>
<organism evidence="10 11">
    <name type="scientific">Candidimonas nitroreducens</name>
    <dbReference type="NCBI Taxonomy" id="683354"/>
    <lineage>
        <taxon>Bacteria</taxon>
        <taxon>Pseudomonadati</taxon>
        <taxon>Pseudomonadota</taxon>
        <taxon>Betaproteobacteria</taxon>
        <taxon>Burkholderiales</taxon>
        <taxon>Alcaligenaceae</taxon>
        <taxon>Candidimonas</taxon>
    </lineage>
</organism>
<evidence type="ECO:0000256" key="3">
    <source>
        <dbReference type="ARBA" id="ARBA00012856"/>
    </source>
</evidence>
<comment type="caution">
    <text evidence="10">The sequence shown here is derived from an EMBL/GenBank/DDBJ whole genome shotgun (WGS) entry which is preliminary data.</text>
</comment>
<dbReference type="SUPFAM" id="SSF53597">
    <property type="entry name" value="Dihydrofolate reductase-like"/>
    <property type="match status" value="1"/>
</dbReference>
<evidence type="ECO:0000256" key="8">
    <source>
        <dbReference type="PIRNR" id="PIRNR000194"/>
    </source>
</evidence>
<dbReference type="InterPro" id="IPR024072">
    <property type="entry name" value="DHFR-like_dom_sf"/>
</dbReference>
<dbReference type="PRINTS" id="PR00070">
    <property type="entry name" value="DHFR"/>
</dbReference>
<dbReference type="InterPro" id="IPR012259">
    <property type="entry name" value="DHFR"/>
</dbReference>
<comment type="similarity">
    <text evidence="2 8">Belongs to the dihydrofolate reductase family.</text>
</comment>
<comment type="function">
    <text evidence="7 8">Key enzyme in folate metabolism. Catalyzes an essential reaction for de novo glycine and purine synthesis, and for DNA precursor synthesis.</text>
</comment>
<dbReference type="GO" id="GO:0004146">
    <property type="term" value="F:dihydrofolate reductase activity"/>
    <property type="evidence" value="ECO:0007669"/>
    <property type="project" value="UniProtKB-EC"/>
</dbReference>
<proteinExistence type="inferred from homology"/>
<name>A0A225ME62_9BURK</name>
<dbReference type="PIRSF" id="PIRSF000194">
    <property type="entry name" value="DHFR"/>
    <property type="match status" value="1"/>
</dbReference>
<evidence type="ECO:0000256" key="4">
    <source>
        <dbReference type="ARBA" id="ARBA00022563"/>
    </source>
</evidence>
<sequence length="164" mass="18040">MTSPHVKLVVAYSDNRTIGRDNALPWRLPGDLAHFKKATLGHPIIMGRKTWESLGRPLPGRRNIVISRQPQFAAAGASVYGSLAEALRGCQDEDSVSIIGGAQIYKLALPLADEIVATEVHAEVEGDAHFPPLEPGQWQETERLAQQPENGYAYDFVTYRRPAP</sequence>
<dbReference type="PANTHER" id="PTHR48069:SF3">
    <property type="entry name" value="DIHYDROFOLATE REDUCTASE"/>
    <property type="match status" value="1"/>
</dbReference>